<keyword evidence="3" id="KW-1185">Reference proteome</keyword>
<evidence type="ECO:0000313" key="2">
    <source>
        <dbReference type="EMBL" id="OEH76313.1"/>
    </source>
</evidence>
<feature type="region of interest" description="Disordered" evidence="1">
    <location>
        <begin position="54"/>
        <end position="81"/>
    </location>
</feature>
<dbReference type="VEuPathDB" id="ToxoDB:cyc_00570"/>
<dbReference type="InParanoid" id="A0A1D3CYP2"/>
<dbReference type="Proteomes" id="UP000095192">
    <property type="component" value="Unassembled WGS sequence"/>
</dbReference>
<gene>
    <name evidence="2" type="ORF">cyc_00570</name>
</gene>
<proteinExistence type="predicted"/>
<evidence type="ECO:0000313" key="3">
    <source>
        <dbReference type="Proteomes" id="UP000095192"/>
    </source>
</evidence>
<dbReference type="AlphaFoldDB" id="A0A1D3CYP2"/>
<evidence type="ECO:0000256" key="1">
    <source>
        <dbReference type="SAM" id="MobiDB-lite"/>
    </source>
</evidence>
<protein>
    <submittedName>
        <fullName evidence="2">Uncharacterized protein</fullName>
    </submittedName>
</protein>
<feature type="compositionally biased region" description="Basic residues" evidence="1">
    <location>
        <begin position="55"/>
        <end position="66"/>
    </location>
</feature>
<accession>A0A1D3CYP2</accession>
<organism evidence="2 3">
    <name type="scientific">Cyclospora cayetanensis</name>
    <dbReference type="NCBI Taxonomy" id="88456"/>
    <lineage>
        <taxon>Eukaryota</taxon>
        <taxon>Sar</taxon>
        <taxon>Alveolata</taxon>
        <taxon>Apicomplexa</taxon>
        <taxon>Conoidasida</taxon>
        <taxon>Coccidia</taxon>
        <taxon>Eucoccidiorida</taxon>
        <taxon>Eimeriorina</taxon>
        <taxon>Eimeriidae</taxon>
        <taxon>Cyclospora</taxon>
    </lineage>
</organism>
<dbReference type="EMBL" id="JROU02001487">
    <property type="protein sequence ID" value="OEH76313.1"/>
    <property type="molecule type" value="Genomic_DNA"/>
</dbReference>
<reference evidence="2 3" key="1">
    <citation type="journal article" date="2016" name="BMC Genomics">
        <title>Comparative genomics reveals Cyclospora cayetanensis possesses coccidia-like metabolism and invasion components but unique surface antigens.</title>
        <authorList>
            <person name="Liu S."/>
            <person name="Wang L."/>
            <person name="Zheng H."/>
            <person name="Xu Z."/>
            <person name="Roellig D.M."/>
            <person name="Li N."/>
            <person name="Frace M.A."/>
            <person name="Tang K."/>
            <person name="Arrowood M.J."/>
            <person name="Moss D.M."/>
            <person name="Zhang L."/>
            <person name="Feng Y."/>
            <person name="Xiao L."/>
        </authorList>
    </citation>
    <scope>NUCLEOTIDE SEQUENCE [LARGE SCALE GENOMIC DNA]</scope>
    <source>
        <strain evidence="2 3">CHN_HEN01</strain>
    </source>
</reference>
<name>A0A1D3CYP2_9EIME</name>
<sequence length="133" mass="15114">MTHPYHPDRRRRGSAWWWERGLCDGATICTPCPVFPGFRRKNIKAFALNAVGSSRGRRQTPLRRQARLPSHMPCGRARHSTWGFERQPKRSAYAEDLDGVSAFSHAADSPRVAASSPFLFSSTIERHPKERAK</sequence>
<comment type="caution">
    <text evidence="2">The sequence shown here is derived from an EMBL/GenBank/DDBJ whole genome shotgun (WGS) entry which is preliminary data.</text>
</comment>